<sequence length="152" mass="15824">MVRRSDRRHRLLAVAVALVVLATGCGDDDDGETGSDATTTSAAAATTTTPSTEDDEVDDQEPARTGQSDAAVADLAARLDVDPADVGVVSVEAVTWSDASLGCPQPGMMYPQVLTEGVRIILEVDGRQYRYHGGATGDPSLCGRPEEPHSIG</sequence>
<feature type="compositionally biased region" description="Low complexity" evidence="1">
    <location>
        <begin position="34"/>
        <end position="51"/>
    </location>
</feature>
<dbReference type="RefSeq" id="WP_153760511.1">
    <property type="nucleotide sequence ID" value="NZ_CP045851.1"/>
</dbReference>
<dbReference type="AlphaFoldDB" id="A0A5Q2RQJ5"/>
<evidence type="ECO:0000256" key="1">
    <source>
        <dbReference type="SAM" id="MobiDB-lite"/>
    </source>
</evidence>
<dbReference type="EMBL" id="CP045851">
    <property type="protein sequence ID" value="QGG96407.1"/>
    <property type="molecule type" value="Genomic_DNA"/>
</dbReference>
<dbReference type="PROSITE" id="PS51257">
    <property type="entry name" value="PROKAR_LIPOPROTEIN"/>
    <property type="match status" value="1"/>
</dbReference>
<evidence type="ECO:0000313" key="3">
    <source>
        <dbReference type="Proteomes" id="UP000334019"/>
    </source>
</evidence>
<reference evidence="2 3" key="1">
    <citation type="submission" date="2019-11" db="EMBL/GenBank/DDBJ databases">
        <authorList>
            <person name="He Y."/>
        </authorList>
    </citation>
    <scope>NUCLEOTIDE SEQUENCE [LARGE SCALE GENOMIC DNA]</scope>
    <source>
        <strain evidence="2 3">SCSIO 58843</strain>
    </source>
</reference>
<keyword evidence="3" id="KW-1185">Reference proteome</keyword>
<dbReference type="KEGG" id="atq:GH723_15590"/>
<feature type="region of interest" description="Disordered" evidence="1">
    <location>
        <begin position="25"/>
        <end position="70"/>
    </location>
</feature>
<feature type="region of interest" description="Disordered" evidence="1">
    <location>
        <begin position="133"/>
        <end position="152"/>
    </location>
</feature>
<accession>A0A5Q2RQJ5</accession>
<name>A0A5Q2RQJ5_9ACTN</name>
<proteinExistence type="predicted"/>
<evidence type="ECO:0000313" key="2">
    <source>
        <dbReference type="EMBL" id="QGG96407.1"/>
    </source>
</evidence>
<organism evidence="2 3">
    <name type="scientific">Actinomarinicola tropica</name>
    <dbReference type="NCBI Taxonomy" id="2789776"/>
    <lineage>
        <taxon>Bacteria</taxon>
        <taxon>Bacillati</taxon>
        <taxon>Actinomycetota</taxon>
        <taxon>Acidimicrobiia</taxon>
        <taxon>Acidimicrobiales</taxon>
        <taxon>Iamiaceae</taxon>
        <taxon>Actinomarinicola</taxon>
    </lineage>
</organism>
<dbReference type="Proteomes" id="UP000334019">
    <property type="component" value="Chromosome"/>
</dbReference>
<protein>
    <submittedName>
        <fullName evidence="2">Uncharacterized protein</fullName>
    </submittedName>
</protein>
<gene>
    <name evidence="2" type="ORF">GH723_15590</name>
</gene>